<evidence type="ECO:0000313" key="1">
    <source>
        <dbReference type="EMBL" id="DAF55212.1"/>
    </source>
</evidence>
<protein>
    <submittedName>
        <fullName evidence="1">Uncharacterized protein</fullName>
    </submittedName>
</protein>
<organism evidence="1">
    <name type="scientific">Siphoviridae sp. ctZHD14</name>
    <dbReference type="NCBI Taxonomy" id="2827891"/>
    <lineage>
        <taxon>Viruses</taxon>
        <taxon>Duplodnaviria</taxon>
        <taxon>Heunggongvirae</taxon>
        <taxon>Uroviricota</taxon>
        <taxon>Caudoviricetes</taxon>
    </lineage>
</organism>
<reference evidence="1" key="1">
    <citation type="journal article" date="2021" name="Proc. Natl. Acad. Sci. U.S.A.">
        <title>A Catalog of Tens of Thousands of Viruses from Human Metagenomes Reveals Hidden Associations with Chronic Diseases.</title>
        <authorList>
            <person name="Tisza M.J."/>
            <person name="Buck C.B."/>
        </authorList>
    </citation>
    <scope>NUCLEOTIDE SEQUENCE</scope>
    <source>
        <strain evidence="1">CtZHD14</strain>
    </source>
</reference>
<accession>A0A8S5SVV1</accession>
<sequence>MSTACIFCSYSQNTTSLYKEIGRSEERPIDLIFN</sequence>
<dbReference type="EMBL" id="BK032687">
    <property type="protein sequence ID" value="DAF55212.1"/>
    <property type="molecule type" value="Genomic_DNA"/>
</dbReference>
<name>A0A8S5SVV1_9CAUD</name>
<proteinExistence type="predicted"/>